<organism evidence="1 2">
    <name type="scientific">Vaccinium darrowii</name>
    <dbReference type="NCBI Taxonomy" id="229202"/>
    <lineage>
        <taxon>Eukaryota</taxon>
        <taxon>Viridiplantae</taxon>
        <taxon>Streptophyta</taxon>
        <taxon>Embryophyta</taxon>
        <taxon>Tracheophyta</taxon>
        <taxon>Spermatophyta</taxon>
        <taxon>Magnoliopsida</taxon>
        <taxon>eudicotyledons</taxon>
        <taxon>Gunneridae</taxon>
        <taxon>Pentapetalae</taxon>
        <taxon>asterids</taxon>
        <taxon>Ericales</taxon>
        <taxon>Ericaceae</taxon>
        <taxon>Vaccinioideae</taxon>
        <taxon>Vaccinieae</taxon>
        <taxon>Vaccinium</taxon>
    </lineage>
</organism>
<sequence length="93" mass="9938">MLVALCVDSPHPEKIGLFELSHRLGDNLALRLKRSLVSGIINDFDEPGFLAPSGLNLGGAKDMVIQGEAGAVIRGKKEPGNTMQYRSSLTFAS</sequence>
<gene>
    <name evidence="1" type="ORF">Vadar_010516</name>
</gene>
<evidence type="ECO:0000313" key="2">
    <source>
        <dbReference type="Proteomes" id="UP000828048"/>
    </source>
</evidence>
<evidence type="ECO:0000313" key="1">
    <source>
        <dbReference type="EMBL" id="KAH7842912.1"/>
    </source>
</evidence>
<reference evidence="1 2" key="1">
    <citation type="journal article" date="2021" name="Hortic Res">
        <title>High-quality reference genome and annotation aids understanding of berry development for evergreen blueberry (Vaccinium darrowii).</title>
        <authorList>
            <person name="Yu J."/>
            <person name="Hulse-Kemp A.M."/>
            <person name="Babiker E."/>
            <person name="Staton M."/>
        </authorList>
    </citation>
    <scope>NUCLEOTIDE SEQUENCE [LARGE SCALE GENOMIC DNA]</scope>
    <source>
        <strain evidence="2">cv. NJ 8807/NJ 8810</strain>
        <tissue evidence="1">Young leaf</tissue>
    </source>
</reference>
<protein>
    <submittedName>
        <fullName evidence="1">Uncharacterized protein</fullName>
    </submittedName>
</protein>
<proteinExistence type="predicted"/>
<name>A0ACB7XPN6_9ERIC</name>
<dbReference type="EMBL" id="CM037151">
    <property type="protein sequence ID" value="KAH7842912.1"/>
    <property type="molecule type" value="Genomic_DNA"/>
</dbReference>
<comment type="caution">
    <text evidence="1">The sequence shown here is derived from an EMBL/GenBank/DDBJ whole genome shotgun (WGS) entry which is preliminary data.</text>
</comment>
<accession>A0ACB7XPN6</accession>
<dbReference type="Proteomes" id="UP000828048">
    <property type="component" value="Chromosome 1"/>
</dbReference>
<keyword evidence="2" id="KW-1185">Reference proteome</keyword>